<dbReference type="Pfam" id="PF14444">
    <property type="entry name" value="S1-like"/>
    <property type="match status" value="1"/>
</dbReference>
<dbReference type="AlphaFoldDB" id="A0AA88H0N8"/>
<dbReference type="Pfam" id="PF14443">
    <property type="entry name" value="DBC1"/>
    <property type="match status" value="1"/>
</dbReference>
<keyword evidence="2" id="KW-0963">Cytoplasm</keyword>
<feature type="region of interest" description="Disordered" evidence="6">
    <location>
        <begin position="728"/>
        <end position="769"/>
    </location>
</feature>
<evidence type="ECO:0000256" key="6">
    <source>
        <dbReference type="SAM" id="MobiDB-lite"/>
    </source>
</evidence>
<feature type="domain" description="SAP" evidence="7">
    <location>
        <begin position="472"/>
        <end position="506"/>
    </location>
</feature>
<dbReference type="EMBL" id="JAVRJZ010004920">
    <property type="protein sequence ID" value="KAK2701423.1"/>
    <property type="molecule type" value="Genomic_DNA"/>
</dbReference>
<feature type="compositionally biased region" description="Basic and acidic residues" evidence="6">
    <location>
        <begin position="729"/>
        <end position="758"/>
    </location>
</feature>
<dbReference type="Proteomes" id="UP001187531">
    <property type="component" value="Unassembled WGS sequence"/>
</dbReference>
<sequence length="993" mass="113094">MYQGGNIHGNFGYDNMAGQNYQATRRGRSPPRRERALTGQYTRQGVITKLQPDYGMIDDEVYFSMDTVFGFRPRVGLRVQAEASFNPAMQPSWQARRVISLPAPARNRSREEDRRGGRTLPKDAPAKDTVGREPRKREDRRVEKGAVEPAQRKRSRSPRKGTSSSPPRRRPRAPKYMVVTPKYSSDLSLSSVTDLRHRYPFLYVPSDFFFTKSRWQESFSFEKPLGLDHLSSFHIFNKEVEPVGFDPTETHPLDADYKYSAKVMLLSLAGLEEIYKKSLVLTEETIARDGVHPSSLIRFLVGTRKHEHIPIGGPWSPSLDGVDPANNPTVLIKTAIRTCKMLTGIDLSNCTQWCRFMEIHYERPPTSSKPAAVETTVIYLPDIWNCMPTRLEWSEMKEGYKNLLERKLLGDGEPESQAEPKEEEEPKESKETSETSEETSVPAVTVKEEGGNGAEKKEEDQAVYSQLVREEVSNMKVTELKKELELRGLEAKGLKAELIDRLVEAISKEAETVAEPAETEIKEEKMEVEESKPDEGVKKENGIEGNETEEKPAVEEQKEPEKTPNAIDEKQKKHLERIYTISKENPAIIVHPSRVAKKGEFDCAVLSLRSLLTLQPHKGEVKEHSFEVYLFAHVFEEMMMRDCGFEIYQALRKCPNMIEEERKQRKMEKEAEEKKEAEKAAAAAAAAAAEKAEPEIAEIKILDEIPVEEAMDEDMLSKFVVVDSLDDEENKKKETTNKETETPKKTEVAIFKESERPSSRSSSATESAKKRTKYYTADKHLLFSFIYFDQEQCGYIIEKDMEEILLNLGLRLSRAQVRKLLSKMIGKNNLYYRRLTDKPILEEGQAEVPVTEEETLPKFGNLHLIPEETTVTAKAQETTDAAIVTYDGRTFNLEQLLQQAEKKEKDILLVDSELRKNQDELSIVRSKYESTNEKLKKAEDEIKSLKGKMTGVEGKLKDTKITCEKFESALKLIYHHAAPFVEEKKSGTVEEGI</sequence>
<keyword evidence="9" id="KW-1185">Reference proteome</keyword>
<evidence type="ECO:0000259" key="7">
    <source>
        <dbReference type="PROSITE" id="PS50800"/>
    </source>
</evidence>
<feature type="region of interest" description="Disordered" evidence="6">
    <location>
        <begin position="96"/>
        <end position="177"/>
    </location>
</feature>
<dbReference type="InterPro" id="IPR025224">
    <property type="entry name" value="CCAR1/CCAR2"/>
</dbReference>
<feature type="compositionally biased region" description="Acidic residues" evidence="6">
    <location>
        <begin position="412"/>
        <end position="426"/>
    </location>
</feature>
<keyword evidence="4 5" id="KW-0175">Coiled coil</keyword>
<evidence type="ECO:0000256" key="1">
    <source>
        <dbReference type="ARBA" id="ARBA00004496"/>
    </source>
</evidence>
<gene>
    <name evidence="8" type="ORF">QYM36_019917</name>
</gene>
<dbReference type="SMART" id="SM00513">
    <property type="entry name" value="SAP"/>
    <property type="match status" value="1"/>
</dbReference>
<evidence type="ECO:0000256" key="4">
    <source>
        <dbReference type="ARBA" id="ARBA00023054"/>
    </source>
</evidence>
<feature type="compositionally biased region" description="Basic and acidic residues" evidence="6">
    <location>
        <begin position="108"/>
        <end position="146"/>
    </location>
</feature>
<dbReference type="SUPFAM" id="SSF68906">
    <property type="entry name" value="SAP domain"/>
    <property type="match status" value="1"/>
</dbReference>
<dbReference type="InterPro" id="IPR025954">
    <property type="entry name" value="DBC1/CARP1_inactive_NUDIX"/>
</dbReference>
<dbReference type="GO" id="GO:0005737">
    <property type="term" value="C:cytoplasm"/>
    <property type="evidence" value="ECO:0007669"/>
    <property type="project" value="UniProtKB-SubCell"/>
</dbReference>
<dbReference type="PROSITE" id="PS50800">
    <property type="entry name" value="SAP"/>
    <property type="match status" value="1"/>
</dbReference>
<feature type="coiled-coil region" evidence="5">
    <location>
        <begin position="657"/>
        <end position="687"/>
    </location>
</feature>
<protein>
    <recommendedName>
        <fullName evidence="7">SAP domain-containing protein</fullName>
    </recommendedName>
</protein>
<dbReference type="InterPro" id="IPR003034">
    <property type="entry name" value="SAP_dom"/>
</dbReference>
<feature type="coiled-coil region" evidence="5">
    <location>
        <begin position="893"/>
        <end position="955"/>
    </location>
</feature>
<dbReference type="Pfam" id="PF02037">
    <property type="entry name" value="SAP"/>
    <property type="match status" value="1"/>
</dbReference>
<reference evidence="8" key="1">
    <citation type="submission" date="2023-07" db="EMBL/GenBank/DDBJ databases">
        <title>Chromosome-level genome assembly of Artemia franciscana.</title>
        <authorList>
            <person name="Jo E."/>
        </authorList>
    </citation>
    <scope>NUCLEOTIDE SEQUENCE</scope>
    <source>
        <tissue evidence="8">Whole body</tissue>
    </source>
</reference>
<accession>A0AA88H0N8</accession>
<comment type="subcellular location">
    <subcellularLocation>
        <location evidence="1">Cytoplasm</location>
    </subcellularLocation>
</comment>
<evidence type="ECO:0000256" key="5">
    <source>
        <dbReference type="SAM" id="Coils"/>
    </source>
</evidence>
<feature type="region of interest" description="Disordered" evidence="6">
    <location>
        <begin position="408"/>
        <end position="462"/>
    </location>
</feature>
<feature type="region of interest" description="Disordered" evidence="6">
    <location>
        <begin position="514"/>
        <end position="571"/>
    </location>
</feature>
<dbReference type="Gene3D" id="1.10.720.30">
    <property type="entry name" value="SAP domain"/>
    <property type="match status" value="1"/>
</dbReference>
<feature type="compositionally biased region" description="Basic and acidic residues" evidence="6">
    <location>
        <begin position="446"/>
        <end position="460"/>
    </location>
</feature>
<evidence type="ECO:0000313" key="8">
    <source>
        <dbReference type="EMBL" id="KAK2701423.1"/>
    </source>
</evidence>
<feature type="compositionally biased region" description="Basic and acidic residues" evidence="6">
    <location>
        <begin position="519"/>
        <end position="571"/>
    </location>
</feature>
<name>A0AA88H0N8_ARTSF</name>
<dbReference type="Pfam" id="PF19256">
    <property type="entry name" value="LAIKA"/>
    <property type="match status" value="1"/>
</dbReference>
<dbReference type="PANTHER" id="PTHR14304:SF11">
    <property type="entry name" value="SAP DOMAIN-CONTAINING PROTEIN"/>
    <property type="match status" value="1"/>
</dbReference>
<dbReference type="GO" id="GO:0005634">
    <property type="term" value="C:nucleus"/>
    <property type="evidence" value="ECO:0007669"/>
    <property type="project" value="TreeGrafter"/>
</dbReference>
<evidence type="ECO:0000313" key="9">
    <source>
        <dbReference type="Proteomes" id="UP001187531"/>
    </source>
</evidence>
<dbReference type="PANTHER" id="PTHR14304">
    <property type="entry name" value="CELL DIVISION CYCLE AND APOPTOSIS REGULATOR PROTEIN"/>
    <property type="match status" value="1"/>
</dbReference>
<comment type="caution">
    <text evidence="8">The sequence shown here is derived from an EMBL/GenBank/DDBJ whole genome shotgun (WGS) entry which is preliminary data.</text>
</comment>
<proteinExistence type="predicted"/>
<evidence type="ECO:0000256" key="2">
    <source>
        <dbReference type="ARBA" id="ARBA00022490"/>
    </source>
</evidence>
<dbReference type="SMART" id="SM01122">
    <property type="entry name" value="DBC1"/>
    <property type="match status" value="1"/>
</dbReference>
<organism evidence="8 9">
    <name type="scientific">Artemia franciscana</name>
    <name type="common">Brine shrimp</name>
    <name type="synonym">Artemia sanfranciscana</name>
    <dbReference type="NCBI Taxonomy" id="6661"/>
    <lineage>
        <taxon>Eukaryota</taxon>
        <taxon>Metazoa</taxon>
        <taxon>Ecdysozoa</taxon>
        <taxon>Arthropoda</taxon>
        <taxon>Crustacea</taxon>
        <taxon>Branchiopoda</taxon>
        <taxon>Anostraca</taxon>
        <taxon>Artemiidae</taxon>
        <taxon>Artemia</taxon>
    </lineage>
</organism>
<dbReference type="InterPro" id="IPR036361">
    <property type="entry name" value="SAP_dom_sf"/>
</dbReference>
<dbReference type="InterPro" id="IPR045353">
    <property type="entry name" value="LAIKA"/>
</dbReference>
<dbReference type="GO" id="GO:0006355">
    <property type="term" value="P:regulation of DNA-templated transcription"/>
    <property type="evidence" value="ECO:0007669"/>
    <property type="project" value="InterPro"/>
</dbReference>
<evidence type="ECO:0000256" key="3">
    <source>
        <dbReference type="ARBA" id="ARBA00022553"/>
    </source>
</evidence>
<dbReference type="InterPro" id="IPR025223">
    <property type="entry name" value="S1-like_RNA-bd_dom"/>
</dbReference>
<keyword evidence="3" id="KW-0597">Phosphoprotein</keyword>